<comment type="caution">
    <text evidence="2">The sequence shown here is derived from an EMBL/GenBank/DDBJ whole genome shotgun (WGS) entry which is preliminary data.</text>
</comment>
<keyword evidence="1" id="KW-0472">Membrane</keyword>
<feature type="transmembrane region" description="Helical" evidence="1">
    <location>
        <begin position="77"/>
        <end position="101"/>
    </location>
</feature>
<sequence length="103" mass="11309">MKKYVPYFILSLPLCAVDLLWRKIPAVVVIHTASSDQLLNKDDFGGMVVAITGIFALVSYGLLQLESLFHPINQSQLYKAYLLTCGGASLLGLTFLCLGLMSR</sequence>
<dbReference type="Proteomes" id="UP000653797">
    <property type="component" value="Unassembled WGS sequence"/>
</dbReference>
<accession>A0A927B5F8</accession>
<dbReference type="AlphaFoldDB" id="A0A927B5F8"/>
<keyword evidence="1" id="KW-1133">Transmembrane helix</keyword>
<feature type="transmembrane region" description="Helical" evidence="1">
    <location>
        <begin position="44"/>
        <end position="65"/>
    </location>
</feature>
<feature type="transmembrane region" description="Helical" evidence="1">
    <location>
        <begin position="7"/>
        <end position="24"/>
    </location>
</feature>
<protein>
    <submittedName>
        <fullName evidence="2">Uncharacterized protein</fullName>
    </submittedName>
</protein>
<organism evidence="2 3">
    <name type="scientific">Spirosoma validum</name>
    <dbReference type="NCBI Taxonomy" id="2771355"/>
    <lineage>
        <taxon>Bacteria</taxon>
        <taxon>Pseudomonadati</taxon>
        <taxon>Bacteroidota</taxon>
        <taxon>Cytophagia</taxon>
        <taxon>Cytophagales</taxon>
        <taxon>Cytophagaceae</taxon>
        <taxon>Spirosoma</taxon>
    </lineage>
</organism>
<dbReference type="RefSeq" id="WP_191041191.1">
    <property type="nucleotide sequence ID" value="NZ_JACXAA010000008.1"/>
</dbReference>
<proteinExistence type="predicted"/>
<evidence type="ECO:0000313" key="3">
    <source>
        <dbReference type="Proteomes" id="UP000653797"/>
    </source>
</evidence>
<evidence type="ECO:0000256" key="1">
    <source>
        <dbReference type="SAM" id="Phobius"/>
    </source>
</evidence>
<keyword evidence="1" id="KW-0812">Transmembrane</keyword>
<gene>
    <name evidence="2" type="ORF">IC230_21950</name>
</gene>
<reference evidence="2" key="1">
    <citation type="submission" date="2020-09" db="EMBL/GenBank/DDBJ databases">
        <authorList>
            <person name="Kim M.K."/>
        </authorList>
    </citation>
    <scope>NUCLEOTIDE SEQUENCE</scope>
    <source>
        <strain evidence="2">BT704</strain>
    </source>
</reference>
<dbReference type="EMBL" id="JACXAA010000008">
    <property type="protein sequence ID" value="MBD2755582.1"/>
    <property type="molecule type" value="Genomic_DNA"/>
</dbReference>
<evidence type="ECO:0000313" key="2">
    <source>
        <dbReference type="EMBL" id="MBD2755582.1"/>
    </source>
</evidence>
<keyword evidence="3" id="KW-1185">Reference proteome</keyword>
<name>A0A927B5F8_9BACT</name>